<dbReference type="EMBL" id="DYUD01000024">
    <property type="protein sequence ID" value="HJG89414.1"/>
    <property type="molecule type" value="Genomic_DNA"/>
</dbReference>
<reference evidence="2" key="1">
    <citation type="journal article" date="2021" name="PeerJ">
        <title>Extensive microbial diversity within the chicken gut microbiome revealed by metagenomics and culture.</title>
        <authorList>
            <person name="Gilroy R."/>
            <person name="Ravi A."/>
            <person name="Getino M."/>
            <person name="Pursley I."/>
            <person name="Horton D.L."/>
            <person name="Alikhan N.F."/>
            <person name="Baker D."/>
            <person name="Gharbi K."/>
            <person name="Hall N."/>
            <person name="Watson M."/>
            <person name="Adriaenssens E.M."/>
            <person name="Foster-Nyarko E."/>
            <person name="Jarju S."/>
            <person name="Secka A."/>
            <person name="Antonio M."/>
            <person name="Oren A."/>
            <person name="Chaudhuri R.R."/>
            <person name="La Ragione R."/>
            <person name="Hildebrand F."/>
            <person name="Pallen M.J."/>
        </authorList>
    </citation>
    <scope>NUCLEOTIDE SEQUENCE</scope>
    <source>
        <strain evidence="2">CHK121-7720</strain>
    </source>
</reference>
<comment type="caution">
    <text evidence="2">The sequence shown here is derived from an EMBL/GenBank/DDBJ whole genome shotgun (WGS) entry which is preliminary data.</text>
</comment>
<gene>
    <name evidence="2" type="ORF">K8U91_08110</name>
</gene>
<keyword evidence="1" id="KW-1133">Transmembrane helix</keyword>
<protein>
    <submittedName>
        <fullName evidence="2">Uncharacterized protein</fullName>
    </submittedName>
</protein>
<dbReference type="RefSeq" id="WP_272960833.1">
    <property type="nucleotide sequence ID" value="NZ_CAKMIC010000011.1"/>
</dbReference>
<feature type="transmembrane region" description="Helical" evidence="1">
    <location>
        <begin position="12"/>
        <end position="31"/>
    </location>
</feature>
<evidence type="ECO:0000313" key="3">
    <source>
        <dbReference type="Proteomes" id="UP000757103"/>
    </source>
</evidence>
<accession>A0A921MRV0</accession>
<dbReference type="AlphaFoldDB" id="A0A921MRV0"/>
<feature type="transmembrane region" description="Helical" evidence="1">
    <location>
        <begin position="51"/>
        <end position="71"/>
    </location>
</feature>
<keyword evidence="1" id="KW-0472">Membrane</keyword>
<keyword evidence="1" id="KW-0812">Transmembrane</keyword>
<feature type="transmembrane region" description="Helical" evidence="1">
    <location>
        <begin position="78"/>
        <end position="96"/>
    </location>
</feature>
<proteinExistence type="predicted"/>
<sequence>MEKENYSRKVPGWFKVLILIMALPVFAWPWLMSRATEVFTESGTDNSLPWAFVMLLPLYVVVSTWISYRVYASRPEVSWVLQVVQLLVYGALCMLVA</sequence>
<evidence type="ECO:0000313" key="2">
    <source>
        <dbReference type="EMBL" id="HJG89414.1"/>
    </source>
</evidence>
<dbReference type="Proteomes" id="UP000757103">
    <property type="component" value="Unassembled WGS sequence"/>
</dbReference>
<evidence type="ECO:0000256" key="1">
    <source>
        <dbReference type="SAM" id="Phobius"/>
    </source>
</evidence>
<name>A0A921MRV0_9BACT</name>
<reference evidence="2" key="2">
    <citation type="submission" date="2021-09" db="EMBL/GenBank/DDBJ databases">
        <authorList>
            <person name="Gilroy R."/>
        </authorList>
    </citation>
    <scope>NUCLEOTIDE SEQUENCE</scope>
    <source>
        <strain evidence="2">CHK121-7720</strain>
    </source>
</reference>
<organism evidence="2 3">
    <name type="scientific">Barnesiella viscericola</name>
    <dbReference type="NCBI Taxonomy" id="397865"/>
    <lineage>
        <taxon>Bacteria</taxon>
        <taxon>Pseudomonadati</taxon>
        <taxon>Bacteroidota</taxon>
        <taxon>Bacteroidia</taxon>
        <taxon>Bacteroidales</taxon>
        <taxon>Barnesiellaceae</taxon>
        <taxon>Barnesiella</taxon>
    </lineage>
</organism>